<feature type="domain" description="Reverse transcriptase RNase H-like" evidence="8">
    <location>
        <begin position="3"/>
        <end position="68"/>
    </location>
</feature>
<evidence type="ECO:0000256" key="6">
    <source>
        <dbReference type="ARBA" id="ARBA00022918"/>
    </source>
</evidence>
<dbReference type="InterPro" id="IPR041373">
    <property type="entry name" value="RT_RNaseH"/>
</dbReference>
<dbReference type="AlphaFoldDB" id="A0AAV1TLR7"/>
<keyword evidence="3" id="KW-0540">Nuclease</keyword>
<evidence type="ECO:0000259" key="8">
    <source>
        <dbReference type="Pfam" id="PF17917"/>
    </source>
</evidence>
<gene>
    <name evidence="9" type="ORF">PM001_LOCUS7398</name>
    <name evidence="10" type="ORF">PM001_LOCUS7402</name>
</gene>
<keyword evidence="1" id="KW-0808">Transferase</keyword>
<dbReference type="GO" id="GO:0004519">
    <property type="term" value="F:endonuclease activity"/>
    <property type="evidence" value="ECO:0007669"/>
    <property type="project" value="UniProtKB-KW"/>
</dbReference>
<evidence type="ECO:0000256" key="2">
    <source>
        <dbReference type="ARBA" id="ARBA00022695"/>
    </source>
</evidence>
<dbReference type="EMBL" id="CAKLBY020000065">
    <property type="protein sequence ID" value="CAK7921980.1"/>
    <property type="molecule type" value="Genomic_DNA"/>
</dbReference>
<evidence type="ECO:0000313" key="11">
    <source>
        <dbReference type="Proteomes" id="UP001162060"/>
    </source>
</evidence>
<keyword evidence="2" id="KW-0548">Nucleotidyltransferase</keyword>
<dbReference type="InterPro" id="IPR036397">
    <property type="entry name" value="RNaseH_sf"/>
</dbReference>
<keyword evidence="7" id="KW-0812">Transmembrane</keyword>
<proteinExistence type="predicted"/>
<keyword evidence="6" id="KW-0695">RNA-directed DNA polymerase</keyword>
<evidence type="ECO:0000256" key="3">
    <source>
        <dbReference type="ARBA" id="ARBA00022722"/>
    </source>
</evidence>
<accession>A0AAV1TLR7</accession>
<evidence type="ECO:0000313" key="9">
    <source>
        <dbReference type="EMBL" id="CAK7921980.1"/>
    </source>
</evidence>
<evidence type="ECO:0000256" key="5">
    <source>
        <dbReference type="ARBA" id="ARBA00022801"/>
    </source>
</evidence>
<comment type="caution">
    <text evidence="9">The sequence shown here is derived from an EMBL/GenBank/DDBJ whole genome shotgun (WGS) entry which is preliminary data.</text>
</comment>
<dbReference type="Pfam" id="PF17917">
    <property type="entry name" value="RT_RNaseH"/>
    <property type="match status" value="1"/>
</dbReference>
<dbReference type="Gene3D" id="3.30.420.10">
    <property type="entry name" value="Ribonuclease H-like superfamily/Ribonuclease H"/>
    <property type="match status" value="1"/>
</dbReference>
<feature type="transmembrane region" description="Helical" evidence="7">
    <location>
        <begin position="20"/>
        <end position="37"/>
    </location>
</feature>
<reference evidence="9" key="1">
    <citation type="submission" date="2024-01" db="EMBL/GenBank/DDBJ databases">
        <authorList>
            <person name="Webb A."/>
        </authorList>
    </citation>
    <scope>NUCLEOTIDE SEQUENCE</scope>
    <source>
        <strain evidence="9">Pm1</strain>
    </source>
</reference>
<evidence type="ECO:0000256" key="1">
    <source>
        <dbReference type="ARBA" id="ARBA00022679"/>
    </source>
</evidence>
<dbReference type="Proteomes" id="UP001162060">
    <property type="component" value="Unassembled WGS sequence"/>
</dbReference>
<keyword evidence="7" id="KW-0472">Membrane</keyword>
<dbReference type="GO" id="GO:0003964">
    <property type="term" value="F:RNA-directed DNA polymerase activity"/>
    <property type="evidence" value="ECO:0007669"/>
    <property type="project" value="UniProtKB-KW"/>
</dbReference>
<protein>
    <recommendedName>
        <fullName evidence="8">Reverse transcriptase RNase H-like domain-containing protein</fullName>
    </recommendedName>
</protein>
<dbReference type="GO" id="GO:0016787">
    <property type="term" value="F:hydrolase activity"/>
    <property type="evidence" value="ECO:0007669"/>
    <property type="project" value="UniProtKB-KW"/>
</dbReference>
<sequence length="210" mass="23575">MNRTPKANELNYSTVDKEVLALLRILICVMMLVTRSFKVLTRHSTLVWLVKSSGLRRRLGNWAALLSQCTLVIVKCKKGKYQVLGVFAVSITLRESVDSILSAITPKKQAKKKTDLPTPTVENDEELHVLSFDVADRVKQRGGACSASAWSLPTWLVVSAASKYLKESTVNEAEYEGMLLGFEFLERLERRLLIICGDSNLFVRQTRGDI</sequence>
<evidence type="ECO:0000313" key="10">
    <source>
        <dbReference type="EMBL" id="CAK7921988.1"/>
    </source>
</evidence>
<evidence type="ECO:0000256" key="7">
    <source>
        <dbReference type="SAM" id="Phobius"/>
    </source>
</evidence>
<evidence type="ECO:0000256" key="4">
    <source>
        <dbReference type="ARBA" id="ARBA00022759"/>
    </source>
</evidence>
<keyword evidence="5" id="KW-0378">Hydrolase</keyword>
<name>A0AAV1TLR7_9STRA</name>
<dbReference type="EMBL" id="CAKLBY020000065">
    <property type="protein sequence ID" value="CAK7921988.1"/>
    <property type="molecule type" value="Genomic_DNA"/>
</dbReference>
<keyword evidence="4" id="KW-0255">Endonuclease</keyword>
<dbReference type="GO" id="GO:0003676">
    <property type="term" value="F:nucleic acid binding"/>
    <property type="evidence" value="ECO:0007669"/>
    <property type="project" value="InterPro"/>
</dbReference>
<keyword evidence="7" id="KW-1133">Transmembrane helix</keyword>
<organism evidence="9 11">
    <name type="scientific">Peronospora matthiolae</name>
    <dbReference type="NCBI Taxonomy" id="2874970"/>
    <lineage>
        <taxon>Eukaryota</taxon>
        <taxon>Sar</taxon>
        <taxon>Stramenopiles</taxon>
        <taxon>Oomycota</taxon>
        <taxon>Peronosporomycetes</taxon>
        <taxon>Peronosporales</taxon>
        <taxon>Peronosporaceae</taxon>
        <taxon>Peronospora</taxon>
    </lineage>
</organism>